<comment type="caution">
    <text evidence="2">The sequence shown here is derived from an EMBL/GenBank/DDBJ whole genome shotgun (WGS) entry which is preliminary data.</text>
</comment>
<name>A0A5E4BQA4_MARMO</name>
<dbReference type="EMBL" id="CABDUW010000590">
    <property type="protein sequence ID" value="VTJ71823.1"/>
    <property type="molecule type" value="Genomic_DNA"/>
</dbReference>
<proteinExistence type="predicted"/>
<reference evidence="2" key="1">
    <citation type="submission" date="2019-04" db="EMBL/GenBank/DDBJ databases">
        <authorList>
            <person name="Alioto T."/>
            <person name="Alioto T."/>
        </authorList>
    </citation>
    <scope>NUCLEOTIDE SEQUENCE [LARGE SCALE GENOMIC DNA]</scope>
</reference>
<dbReference type="PANTHER" id="PTHR21119:SF7">
    <property type="entry name" value="C2 DOMAIN-CONTAINING PROTEIN 2"/>
    <property type="match status" value="1"/>
</dbReference>
<organism evidence="2 3">
    <name type="scientific">Marmota monax</name>
    <name type="common">Woodchuck</name>
    <dbReference type="NCBI Taxonomy" id="9995"/>
    <lineage>
        <taxon>Eukaryota</taxon>
        <taxon>Metazoa</taxon>
        <taxon>Chordata</taxon>
        <taxon>Craniata</taxon>
        <taxon>Vertebrata</taxon>
        <taxon>Euteleostomi</taxon>
        <taxon>Mammalia</taxon>
        <taxon>Eutheria</taxon>
        <taxon>Euarchontoglires</taxon>
        <taxon>Glires</taxon>
        <taxon>Rodentia</taxon>
        <taxon>Sciuromorpha</taxon>
        <taxon>Sciuridae</taxon>
        <taxon>Xerinae</taxon>
        <taxon>Marmotini</taxon>
        <taxon>Marmota</taxon>
    </lineage>
</organism>
<accession>A0A5E4BQA4</accession>
<keyword evidence="3" id="KW-1185">Reference proteome</keyword>
<sequence>MQLSLVHLQLELHMKEEKEDIQISWSYIHMPEVTIKVQPRALGEGQVGETNAISEALKDILKHLVSSASLSVILSTKPTDMKEAQNL</sequence>
<protein>
    <recommendedName>
        <fullName evidence="1">Synaptotagmin-like mitochondrial and lipid-binding domain-containing protein</fullName>
    </recommendedName>
</protein>
<dbReference type="Proteomes" id="UP000335636">
    <property type="component" value="Unassembled WGS sequence"/>
</dbReference>
<evidence type="ECO:0000313" key="3">
    <source>
        <dbReference type="Proteomes" id="UP000335636"/>
    </source>
</evidence>
<dbReference type="InterPro" id="IPR039934">
    <property type="entry name" value="C2CD2/C2CD2L"/>
</dbReference>
<evidence type="ECO:0000259" key="1">
    <source>
        <dbReference type="Pfam" id="PF18696"/>
    </source>
</evidence>
<dbReference type="InterPro" id="IPR040885">
    <property type="entry name" value="SMP_C2CD2L"/>
</dbReference>
<gene>
    <name evidence="2" type="ORF">MONAX_5E024651</name>
</gene>
<feature type="domain" description="Synaptotagmin-like mitochondrial and lipid-binding" evidence="1">
    <location>
        <begin position="2"/>
        <end position="72"/>
    </location>
</feature>
<dbReference type="AlphaFoldDB" id="A0A5E4BQA4"/>
<dbReference type="PANTHER" id="PTHR21119">
    <property type="entry name" value="C2 DOMAIN-CONTAINING PROTEIN"/>
    <property type="match status" value="1"/>
</dbReference>
<evidence type="ECO:0000313" key="2">
    <source>
        <dbReference type="EMBL" id="VTJ71823.1"/>
    </source>
</evidence>
<dbReference type="Pfam" id="PF18696">
    <property type="entry name" value="SMP_C2CD2L"/>
    <property type="match status" value="1"/>
</dbReference>